<dbReference type="EMBL" id="MK500594">
    <property type="protein sequence ID" value="QBK93302.1"/>
    <property type="molecule type" value="Genomic_DNA"/>
</dbReference>
<dbReference type="Gene3D" id="3.30.40.220">
    <property type="match status" value="2"/>
</dbReference>
<protein>
    <submittedName>
        <fullName evidence="1">Uncharacterized protein</fullName>
    </submittedName>
</protein>
<proteinExistence type="predicted"/>
<sequence>MATRCTGVNKTGKNKGKQCSQKIMNGNLCYIHKKKSTKRVPKELATRCTGINKIGKNKGKQCSQMVINGDLCYNHKKKPAKKIPRELPTRCVAFCYGKKRDKKQCKNTVIVGILCHLHKNNRPDDICENPQSEKIPAKKKTICRGFVNRSVLCTNSTHEDSDYCYMHIFEQKDDFLYRCEELHSRISKGKCGFRVYNIGDFCTRHSENEEEKEGFKRCAKCKIRKRLREYTLKENVAVPICKECENIMRRSVSYPKPISGTQICTRCNIPKDISEFRPFKSVSRGTLSYCRICEHDAINKRESTLDGFINKIFIALEPKIKARRKDLEISITKEMIINLYHKQNGLCAKTGIKMTRVKEYVPKKLVRINPKHYYNISIDRIDSRKGYTENNIQLVCVGYNLMKWEVEETVFIQWCHKVSNHAKAGRPSPDEEMKLNMHSRKYIRNCFVRLNDRKIKISFEAEDLFNKYEECRGVCYYTGVKLKLVKSQRSKDDHFNRIKANYPNYSIDRTDSSGWYSLDNIQQVCNTINIMKGEMAEDMFIEFCTVIANNNSTT</sequence>
<reference evidence="1" key="1">
    <citation type="journal article" date="2019" name="MBio">
        <title>Virus Genomes from Deep Sea Sediments Expand the Ocean Megavirome and Support Independent Origins of Viral Gigantism.</title>
        <authorList>
            <person name="Backstrom D."/>
            <person name="Yutin N."/>
            <person name="Jorgensen S.L."/>
            <person name="Dharamshi J."/>
            <person name="Homa F."/>
            <person name="Zaremba-Niedwiedzka K."/>
            <person name="Spang A."/>
            <person name="Wolf Y.I."/>
            <person name="Koonin E.V."/>
            <person name="Ettema T.J."/>
        </authorList>
    </citation>
    <scope>NUCLEOTIDE SEQUENCE</scope>
</reference>
<accession>A0A481ZDB1</accession>
<evidence type="ECO:0000313" key="1">
    <source>
        <dbReference type="EMBL" id="QBK93302.1"/>
    </source>
</evidence>
<gene>
    <name evidence="1" type="ORF">LCPAC404_00060</name>
</gene>
<name>A0A481ZDB1_9VIRU</name>
<organism evidence="1">
    <name type="scientific">Pithovirus LCPAC404</name>
    <dbReference type="NCBI Taxonomy" id="2506597"/>
    <lineage>
        <taxon>Viruses</taxon>
        <taxon>Pithoviruses</taxon>
    </lineage>
</organism>